<keyword evidence="9" id="KW-0472">Membrane</keyword>
<evidence type="ECO:0000256" key="1">
    <source>
        <dbReference type="ARBA" id="ARBA00004571"/>
    </source>
</evidence>
<feature type="chain" id="PRO_5019394587" description="Porin domain-containing protein" evidence="11">
    <location>
        <begin position="25"/>
        <end position="157"/>
    </location>
</feature>
<dbReference type="SUPFAM" id="SSF56935">
    <property type="entry name" value="Porins"/>
    <property type="match status" value="1"/>
</dbReference>
<feature type="signal peptide" evidence="11">
    <location>
        <begin position="1"/>
        <end position="24"/>
    </location>
</feature>
<gene>
    <name evidence="13" type="ORF">BCY88_36595</name>
</gene>
<evidence type="ECO:0000313" key="13">
    <source>
        <dbReference type="EMBL" id="RKF36119.1"/>
    </source>
</evidence>
<dbReference type="PANTHER" id="PTHR34501:SF9">
    <property type="entry name" value="MAJOR OUTER MEMBRANE PROTEIN P.IA"/>
    <property type="match status" value="1"/>
</dbReference>
<evidence type="ECO:0000313" key="14">
    <source>
        <dbReference type="Proteomes" id="UP000283709"/>
    </source>
</evidence>
<evidence type="ECO:0000256" key="7">
    <source>
        <dbReference type="ARBA" id="ARBA00023065"/>
    </source>
</evidence>
<evidence type="ECO:0000259" key="12">
    <source>
        <dbReference type="Pfam" id="PF13609"/>
    </source>
</evidence>
<dbReference type="GO" id="GO:0009279">
    <property type="term" value="C:cell outer membrane"/>
    <property type="evidence" value="ECO:0007669"/>
    <property type="project" value="UniProtKB-SubCell"/>
</dbReference>
<dbReference type="GO" id="GO:0006811">
    <property type="term" value="P:monoatomic ion transport"/>
    <property type="evidence" value="ECO:0007669"/>
    <property type="project" value="UniProtKB-KW"/>
</dbReference>
<name>A0A420FT25_9BURK</name>
<dbReference type="AlphaFoldDB" id="A0A420FT25"/>
<keyword evidence="5" id="KW-0812">Transmembrane</keyword>
<keyword evidence="8" id="KW-0626">Porin</keyword>
<protein>
    <recommendedName>
        <fullName evidence="12">Porin domain-containing protein</fullName>
    </recommendedName>
</protein>
<keyword evidence="4" id="KW-1134">Transmembrane beta strand</keyword>
<comment type="subunit">
    <text evidence="2">Homotrimer.</text>
</comment>
<dbReference type="OrthoDB" id="6975458at2"/>
<dbReference type="InterPro" id="IPR023614">
    <property type="entry name" value="Porin_dom_sf"/>
</dbReference>
<dbReference type="Pfam" id="PF13609">
    <property type="entry name" value="Porin_4"/>
    <property type="match status" value="1"/>
</dbReference>
<evidence type="ECO:0000256" key="8">
    <source>
        <dbReference type="ARBA" id="ARBA00023114"/>
    </source>
</evidence>
<dbReference type="InterPro" id="IPR033900">
    <property type="entry name" value="Gram_neg_porin_domain"/>
</dbReference>
<dbReference type="Proteomes" id="UP000283709">
    <property type="component" value="Unassembled WGS sequence"/>
</dbReference>
<evidence type="ECO:0000256" key="3">
    <source>
        <dbReference type="ARBA" id="ARBA00022448"/>
    </source>
</evidence>
<dbReference type="InterPro" id="IPR050298">
    <property type="entry name" value="Gram-neg_bact_OMP"/>
</dbReference>
<sequence length="157" mass="16614">MKVEKRLIWKLAGSLALVSAGAHAQSSVTMYGLIEEGINFTNNGGDGPAYKIQSGDVVGSRWGIKGNESLGGGVSAVFRLESGFNASNGALARDGRIFGRQAYIGLSSQQYGTLTLGRQYDPTIDIFSAITAAGNWAGDVGATPFDNDNTDWDFRQS</sequence>
<dbReference type="GO" id="GO:0015288">
    <property type="term" value="F:porin activity"/>
    <property type="evidence" value="ECO:0007669"/>
    <property type="project" value="UniProtKB-KW"/>
</dbReference>
<feature type="domain" description="Porin" evidence="12">
    <location>
        <begin position="14"/>
        <end position="148"/>
    </location>
</feature>
<proteinExistence type="predicted"/>
<dbReference type="EMBL" id="MCAS01000042">
    <property type="protein sequence ID" value="RKF36119.1"/>
    <property type="molecule type" value="Genomic_DNA"/>
</dbReference>
<reference evidence="13 14" key="1">
    <citation type="submission" date="2016-07" db="EMBL/GenBank/DDBJ databases">
        <title>Genome analysis of Burkholderia fungorum ES3-20.</title>
        <authorList>
            <person name="Xu D."/>
            <person name="Yao R."/>
            <person name="Zheng S."/>
        </authorList>
    </citation>
    <scope>NUCLEOTIDE SEQUENCE [LARGE SCALE GENOMIC DNA]</scope>
    <source>
        <strain evidence="13 14">ES3-20</strain>
    </source>
</reference>
<keyword evidence="6 11" id="KW-0732">Signal</keyword>
<comment type="caution">
    <text evidence="13">The sequence shown here is derived from an EMBL/GenBank/DDBJ whole genome shotgun (WGS) entry which is preliminary data.</text>
</comment>
<evidence type="ECO:0000256" key="2">
    <source>
        <dbReference type="ARBA" id="ARBA00011233"/>
    </source>
</evidence>
<dbReference type="Gene3D" id="2.40.160.10">
    <property type="entry name" value="Porin"/>
    <property type="match status" value="1"/>
</dbReference>
<dbReference type="CDD" id="cd00342">
    <property type="entry name" value="gram_neg_porins"/>
    <property type="match status" value="1"/>
</dbReference>
<dbReference type="GO" id="GO:0046930">
    <property type="term" value="C:pore complex"/>
    <property type="evidence" value="ECO:0007669"/>
    <property type="project" value="UniProtKB-KW"/>
</dbReference>
<keyword evidence="7" id="KW-0406">Ion transport</keyword>
<evidence type="ECO:0000256" key="6">
    <source>
        <dbReference type="ARBA" id="ARBA00022729"/>
    </source>
</evidence>
<accession>A0A420FT25</accession>
<evidence type="ECO:0000256" key="10">
    <source>
        <dbReference type="ARBA" id="ARBA00023237"/>
    </source>
</evidence>
<comment type="subcellular location">
    <subcellularLocation>
        <location evidence="1">Cell outer membrane</location>
        <topology evidence="1">Multi-pass membrane protein</topology>
    </subcellularLocation>
</comment>
<keyword evidence="3" id="KW-0813">Transport</keyword>
<dbReference type="PANTHER" id="PTHR34501">
    <property type="entry name" value="PROTEIN YDDL-RELATED"/>
    <property type="match status" value="1"/>
</dbReference>
<evidence type="ECO:0000256" key="9">
    <source>
        <dbReference type="ARBA" id="ARBA00023136"/>
    </source>
</evidence>
<evidence type="ECO:0000256" key="5">
    <source>
        <dbReference type="ARBA" id="ARBA00022692"/>
    </source>
</evidence>
<keyword evidence="10" id="KW-0998">Cell outer membrane</keyword>
<organism evidence="13 14">
    <name type="scientific">Paraburkholderia fungorum</name>
    <dbReference type="NCBI Taxonomy" id="134537"/>
    <lineage>
        <taxon>Bacteria</taxon>
        <taxon>Pseudomonadati</taxon>
        <taxon>Pseudomonadota</taxon>
        <taxon>Betaproteobacteria</taxon>
        <taxon>Burkholderiales</taxon>
        <taxon>Burkholderiaceae</taxon>
        <taxon>Paraburkholderia</taxon>
    </lineage>
</organism>
<evidence type="ECO:0000256" key="11">
    <source>
        <dbReference type="SAM" id="SignalP"/>
    </source>
</evidence>
<evidence type="ECO:0000256" key="4">
    <source>
        <dbReference type="ARBA" id="ARBA00022452"/>
    </source>
</evidence>